<dbReference type="Gene3D" id="3.40.50.1820">
    <property type="entry name" value="alpha/beta hydrolase"/>
    <property type="match status" value="1"/>
</dbReference>
<protein>
    <submittedName>
        <fullName evidence="1">Lipase</fullName>
    </submittedName>
</protein>
<organism evidence="1 2">
    <name type="scientific">Phormidesmis priestleyi</name>
    <dbReference type="NCBI Taxonomy" id="268141"/>
    <lineage>
        <taxon>Bacteria</taxon>
        <taxon>Bacillati</taxon>
        <taxon>Cyanobacteriota</taxon>
        <taxon>Cyanophyceae</taxon>
        <taxon>Leptolyngbyales</taxon>
        <taxon>Leptolyngbyaceae</taxon>
        <taxon>Phormidesmis</taxon>
    </lineage>
</organism>
<dbReference type="PANTHER" id="PTHR47909:SF2">
    <property type="entry name" value="GPI INOSITOL-DEACYLASE"/>
    <property type="match status" value="1"/>
</dbReference>
<reference evidence="2" key="1">
    <citation type="submission" date="2018-04" db="EMBL/GenBank/DDBJ databases">
        <authorList>
            <person name="Cornet L."/>
        </authorList>
    </citation>
    <scope>NUCLEOTIDE SEQUENCE [LARGE SCALE GENOMIC DNA]</scope>
</reference>
<dbReference type="Proteomes" id="UP000249794">
    <property type="component" value="Unassembled WGS sequence"/>
</dbReference>
<gene>
    <name evidence="1" type="ORF">DCF15_09935</name>
</gene>
<evidence type="ECO:0000313" key="1">
    <source>
        <dbReference type="EMBL" id="PZO55748.1"/>
    </source>
</evidence>
<name>A0A2W4ZLK8_9CYAN</name>
<evidence type="ECO:0000313" key="2">
    <source>
        <dbReference type="Proteomes" id="UP000249794"/>
    </source>
</evidence>
<dbReference type="AlphaFoldDB" id="A0A2W4ZLK8"/>
<dbReference type="PANTHER" id="PTHR47909">
    <property type="entry name" value="ALPHA/BETA-HYDROLASES SUPERFAMILY PROTEIN"/>
    <property type="match status" value="1"/>
</dbReference>
<dbReference type="SUPFAM" id="SSF53474">
    <property type="entry name" value="alpha/beta-Hydrolases"/>
    <property type="match status" value="1"/>
</dbReference>
<dbReference type="EMBL" id="QBMP01000087">
    <property type="protein sequence ID" value="PZO55748.1"/>
    <property type="molecule type" value="Genomic_DNA"/>
</dbReference>
<reference evidence="1 2" key="2">
    <citation type="submission" date="2018-06" db="EMBL/GenBank/DDBJ databases">
        <title>Metagenomic assembly of (sub)arctic Cyanobacteria and their associated microbiome from non-axenic cultures.</title>
        <authorList>
            <person name="Baurain D."/>
        </authorList>
    </citation>
    <scope>NUCLEOTIDE SEQUENCE [LARGE SCALE GENOMIC DNA]</scope>
    <source>
        <strain evidence="1">ULC027bin1</strain>
    </source>
</reference>
<sequence length="231" mass="25881">MVLPTVILPGYLANAQPYREMEAALTKQGFPAVTVPLSRRDWLPTLGGRSIIDIVRALDATAQKAMVDYDCDQINLVGHSAGGWISRIYLGDVPYDIHQSDRLRTFPHPARDHVSTLLTLGTPHSSQERWTQKNLNFVNQAYPGAFYTDVSYVCVAGKSVEGKRNDWFTFNSYKITGGDGFVWGDGIVPVSAAHLEGAHNVLLEKVWHSPRPNRLWYGSNEAVEQWSQWLI</sequence>
<dbReference type="InterPro" id="IPR029058">
    <property type="entry name" value="AB_hydrolase_fold"/>
</dbReference>
<proteinExistence type="predicted"/>
<comment type="caution">
    <text evidence="1">The sequence shown here is derived from an EMBL/GenBank/DDBJ whole genome shotgun (WGS) entry which is preliminary data.</text>
</comment>
<accession>A0A2W4ZLK8</accession>